<proteinExistence type="predicted"/>
<dbReference type="EC" id="5.4.99.5" evidence="1"/>
<evidence type="ECO:0000256" key="2">
    <source>
        <dbReference type="ARBA" id="ARBA00023235"/>
    </source>
</evidence>
<dbReference type="OrthoDB" id="514491at2"/>
<accession>A0A255YF64</accession>
<dbReference type="EMBL" id="NOXT01000114">
    <property type="protein sequence ID" value="OYQ27205.1"/>
    <property type="molecule type" value="Genomic_DNA"/>
</dbReference>
<feature type="binding site" evidence="3">
    <location>
        <position position="92"/>
    </location>
    <ligand>
        <name>substrate</name>
    </ligand>
</feature>
<keyword evidence="2" id="KW-0413">Isomerase</keyword>
<dbReference type="SUPFAM" id="SSF48600">
    <property type="entry name" value="Chorismate mutase II"/>
    <property type="match status" value="1"/>
</dbReference>
<dbReference type="InterPro" id="IPR036979">
    <property type="entry name" value="CM_dom_sf"/>
</dbReference>
<dbReference type="GO" id="GO:0016835">
    <property type="term" value="F:carbon-oxygen lyase activity"/>
    <property type="evidence" value="ECO:0007669"/>
    <property type="project" value="InterPro"/>
</dbReference>
<dbReference type="PANTHER" id="PTHR38041">
    <property type="entry name" value="CHORISMATE MUTASE"/>
    <property type="match status" value="1"/>
</dbReference>
<keyword evidence="6" id="KW-1185">Reference proteome</keyword>
<dbReference type="InterPro" id="IPR002701">
    <property type="entry name" value="CM_II_prokaryot"/>
</dbReference>
<protein>
    <recommendedName>
        <fullName evidence="1">chorismate mutase</fullName>
        <ecNumber evidence="1">5.4.99.5</ecNumber>
    </recommendedName>
</protein>
<feature type="binding site" evidence="3">
    <location>
        <position position="16"/>
    </location>
    <ligand>
        <name>substrate</name>
    </ligand>
</feature>
<dbReference type="PIRSF" id="PIRSF029775">
    <property type="entry name" value="Isochor_pyr_lyas"/>
    <property type="match status" value="1"/>
</dbReference>
<feature type="binding site" evidence="3">
    <location>
        <position position="44"/>
    </location>
    <ligand>
        <name>substrate</name>
    </ligand>
</feature>
<dbReference type="PANTHER" id="PTHR38041:SF1">
    <property type="entry name" value="CHORISMATE MUTASE"/>
    <property type="match status" value="1"/>
</dbReference>
<comment type="caution">
    <text evidence="5">The sequence shown here is derived from an EMBL/GenBank/DDBJ whole genome shotgun (WGS) entry which is preliminary data.</text>
</comment>
<dbReference type="RefSeq" id="WP_094474036.1">
    <property type="nucleotide sequence ID" value="NZ_NOXT01000114.1"/>
</dbReference>
<feature type="binding site" evidence="3">
    <location>
        <position position="33"/>
    </location>
    <ligand>
        <name>substrate</name>
    </ligand>
</feature>
<name>A0A255YF64_9SPHN</name>
<dbReference type="GO" id="GO:0004106">
    <property type="term" value="F:chorismate mutase activity"/>
    <property type="evidence" value="ECO:0007669"/>
    <property type="project" value="UniProtKB-EC"/>
</dbReference>
<dbReference type="SMART" id="SM00830">
    <property type="entry name" value="CM_2"/>
    <property type="match status" value="1"/>
</dbReference>
<dbReference type="InterPro" id="IPR051331">
    <property type="entry name" value="Chorismate_mutase-related"/>
</dbReference>
<evidence type="ECO:0000313" key="6">
    <source>
        <dbReference type="Proteomes" id="UP000216991"/>
    </source>
</evidence>
<evidence type="ECO:0000256" key="1">
    <source>
        <dbReference type="ARBA" id="ARBA00012404"/>
    </source>
</evidence>
<dbReference type="Proteomes" id="UP000216991">
    <property type="component" value="Unassembled WGS sequence"/>
</dbReference>
<evidence type="ECO:0000259" key="4">
    <source>
        <dbReference type="PROSITE" id="PS51168"/>
    </source>
</evidence>
<sequence length="111" mass="11942">MTVKPPEQCQTMIEVRAGVDALDRELVALLARRFGYMNAAARIKPTRGAVRDEARKAQVIANAAAAASEAGLPAGLAEALWETLVEASIAHEFGEWDRLRPMENLATPDAA</sequence>
<feature type="domain" description="Chorismate mutase" evidence="4">
    <location>
        <begin position="6"/>
        <end position="96"/>
    </location>
</feature>
<reference evidence="5 6" key="1">
    <citation type="submission" date="2017-07" db="EMBL/GenBank/DDBJ databases">
        <title>Sandarakinorhabdus cyanobacteriorum sp. nov., a novel bacterium isolated from cyanobacterial aggregates in a eutrophic lake.</title>
        <authorList>
            <person name="Cai H."/>
        </authorList>
    </citation>
    <scope>NUCLEOTIDE SEQUENCE [LARGE SCALE GENOMIC DNA]</scope>
    <source>
        <strain evidence="5 6">TH057</strain>
    </source>
</reference>
<evidence type="ECO:0000313" key="5">
    <source>
        <dbReference type="EMBL" id="OYQ27205.1"/>
    </source>
</evidence>
<dbReference type="Pfam" id="PF01817">
    <property type="entry name" value="CM_2"/>
    <property type="match status" value="1"/>
</dbReference>
<organism evidence="5 6">
    <name type="scientific">Sandarakinorhabdus cyanobacteriorum</name>
    <dbReference type="NCBI Taxonomy" id="1981098"/>
    <lineage>
        <taxon>Bacteria</taxon>
        <taxon>Pseudomonadati</taxon>
        <taxon>Pseudomonadota</taxon>
        <taxon>Alphaproteobacteria</taxon>
        <taxon>Sphingomonadales</taxon>
        <taxon>Sphingosinicellaceae</taxon>
        <taxon>Sandarakinorhabdus</taxon>
    </lineage>
</organism>
<dbReference type="GO" id="GO:0046417">
    <property type="term" value="P:chorismate metabolic process"/>
    <property type="evidence" value="ECO:0007669"/>
    <property type="project" value="InterPro"/>
</dbReference>
<dbReference type="AlphaFoldDB" id="A0A255YF64"/>
<dbReference type="GO" id="GO:0009697">
    <property type="term" value="P:salicylic acid biosynthetic process"/>
    <property type="evidence" value="ECO:0007669"/>
    <property type="project" value="InterPro"/>
</dbReference>
<dbReference type="Gene3D" id="1.20.59.10">
    <property type="entry name" value="Chorismate mutase"/>
    <property type="match status" value="1"/>
</dbReference>
<dbReference type="PROSITE" id="PS51168">
    <property type="entry name" value="CHORISMATE_MUT_2"/>
    <property type="match status" value="1"/>
</dbReference>
<dbReference type="InterPro" id="IPR008241">
    <property type="entry name" value="Isochorismate_pyruvate-lyase"/>
</dbReference>
<dbReference type="InterPro" id="IPR036263">
    <property type="entry name" value="Chorismate_II_sf"/>
</dbReference>
<evidence type="ECO:0000256" key="3">
    <source>
        <dbReference type="PIRSR" id="PIRSR029775-1"/>
    </source>
</evidence>
<gene>
    <name evidence="5" type="ORF">CHU93_10715</name>
</gene>